<proteinExistence type="predicted"/>
<dbReference type="Proteomes" id="UP000256405">
    <property type="component" value="Unassembled WGS sequence"/>
</dbReference>
<gene>
    <name evidence="1" type="ORF">C8N25_103239</name>
</gene>
<dbReference type="AlphaFoldDB" id="A0A3E0E3C9"/>
<feature type="non-terminal residue" evidence="1">
    <location>
        <position position="41"/>
    </location>
</feature>
<accession>A0A3E0E3C9</accession>
<keyword evidence="2" id="KW-1185">Reference proteome</keyword>
<comment type="caution">
    <text evidence="1">The sequence shown here is derived from an EMBL/GenBank/DDBJ whole genome shotgun (WGS) entry which is preliminary data.</text>
</comment>
<dbReference type="EMBL" id="QUNF01000003">
    <property type="protein sequence ID" value="REG92160.1"/>
    <property type="molecule type" value="Genomic_DNA"/>
</dbReference>
<protein>
    <submittedName>
        <fullName evidence="1">Uncharacterized protein</fullName>
    </submittedName>
</protein>
<name>A0A3E0E3C9_9BACT</name>
<evidence type="ECO:0000313" key="1">
    <source>
        <dbReference type="EMBL" id="REG92160.1"/>
    </source>
</evidence>
<organism evidence="1 2">
    <name type="scientific">Algoriphagus antarcticus</name>
    <dbReference type="NCBI Taxonomy" id="238540"/>
    <lineage>
        <taxon>Bacteria</taxon>
        <taxon>Pseudomonadati</taxon>
        <taxon>Bacteroidota</taxon>
        <taxon>Cytophagia</taxon>
        <taxon>Cytophagales</taxon>
        <taxon>Cyclobacteriaceae</taxon>
        <taxon>Algoriphagus</taxon>
    </lineage>
</organism>
<reference evidence="1 2" key="1">
    <citation type="submission" date="2018-08" db="EMBL/GenBank/DDBJ databases">
        <title>Genomic Encyclopedia of Archaeal and Bacterial Type Strains, Phase II (KMG-II): from individual species to whole genera.</title>
        <authorList>
            <person name="Goeker M."/>
        </authorList>
    </citation>
    <scope>NUCLEOTIDE SEQUENCE [LARGE SCALE GENOMIC DNA]</scope>
    <source>
        <strain evidence="1 2">DSM 15986</strain>
    </source>
</reference>
<evidence type="ECO:0000313" key="2">
    <source>
        <dbReference type="Proteomes" id="UP000256405"/>
    </source>
</evidence>
<sequence>MKNEQKLGFSDYMVQKRKIKQEFFNQINLLIDWRPVSNIIN</sequence>